<gene>
    <name evidence="3" type="ORF">PTTG_26226</name>
</gene>
<reference evidence="4 5" key="3">
    <citation type="journal article" date="2017" name="G3 (Bethesda)">
        <title>Comparative analysis highlights variable genome content of wheat rusts and divergence of the mating loci.</title>
        <authorList>
            <person name="Cuomo C.A."/>
            <person name="Bakkeren G."/>
            <person name="Khalil H.B."/>
            <person name="Panwar V."/>
            <person name="Joly D."/>
            <person name="Linning R."/>
            <person name="Sakthikumar S."/>
            <person name="Song X."/>
            <person name="Adiconis X."/>
            <person name="Fan L."/>
            <person name="Goldberg J.M."/>
            <person name="Levin J.Z."/>
            <person name="Young S."/>
            <person name="Zeng Q."/>
            <person name="Anikster Y."/>
            <person name="Bruce M."/>
            <person name="Wang M."/>
            <person name="Yin C."/>
            <person name="McCallum B."/>
            <person name="Szabo L.J."/>
            <person name="Hulbert S."/>
            <person name="Chen X."/>
            <person name="Fellers J.P."/>
        </authorList>
    </citation>
    <scope>NUCLEOTIDE SEQUENCE</scope>
    <source>
        <strain evidence="5">Isolate 1-1 / race 1 (BBBD)</strain>
        <strain evidence="4">isolate 1-1 / race 1 (BBBD)</strain>
    </source>
</reference>
<protein>
    <submittedName>
        <fullName evidence="4">GRAB domain-containing protein</fullName>
    </submittedName>
</protein>
<evidence type="ECO:0000259" key="2">
    <source>
        <dbReference type="Pfam" id="PF10375"/>
    </source>
</evidence>
<feature type="coiled-coil region" evidence="1">
    <location>
        <begin position="21"/>
        <end position="72"/>
    </location>
</feature>
<dbReference type="EnsemblFungi" id="PTTG_26226-t43_1">
    <property type="protein sequence ID" value="PTTG_26226-t43_1-p1"/>
    <property type="gene ID" value="PTTG_26226"/>
</dbReference>
<evidence type="ECO:0000256" key="1">
    <source>
        <dbReference type="SAM" id="Coils"/>
    </source>
</evidence>
<evidence type="ECO:0000313" key="3">
    <source>
        <dbReference type="EMBL" id="OAV96732.1"/>
    </source>
</evidence>
<evidence type="ECO:0000313" key="4">
    <source>
        <dbReference type="EnsemblFungi" id="PTTG_26226-t43_1-p1"/>
    </source>
</evidence>
<dbReference type="STRING" id="630390.A0A180GWS0"/>
<dbReference type="VEuPathDB" id="FungiDB:PTTG_26226"/>
<evidence type="ECO:0000313" key="5">
    <source>
        <dbReference type="Proteomes" id="UP000005240"/>
    </source>
</evidence>
<reference evidence="3" key="2">
    <citation type="submission" date="2016-05" db="EMBL/GenBank/DDBJ databases">
        <title>Comparative analysis highlights variable genome content of wheat rusts and divergence of the mating loci.</title>
        <authorList>
            <person name="Cuomo C.A."/>
            <person name="Bakkeren G."/>
            <person name="Szabo L."/>
            <person name="Khalil H."/>
            <person name="Joly D."/>
            <person name="Goldberg J."/>
            <person name="Young S."/>
            <person name="Zeng Q."/>
            <person name="Fellers J."/>
        </authorList>
    </citation>
    <scope>NUCLEOTIDE SEQUENCE [LARGE SCALE GENOMIC DNA]</scope>
    <source>
        <strain evidence="3">1-1 BBBD Race 1</strain>
    </source>
</reference>
<accession>A0A180GWS0</accession>
<reference evidence="3" key="1">
    <citation type="submission" date="2009-11" db="EMBL/GenBank/DDBJ databases">
        <authorList>
            <consortium name="The Broad Institute Genome Sequencing Platform"/>
            <person name="Ward D."/>
            <person name="Feldgarden M."/>
            <person name="Earl A."/>
            <person name="Young S.K."/>
            <person name="Zeng Q."/>
            <person name="Koehrsen M."/>
            <person name="Alvarado L."/>
            <person name="Berlin A."/>
            <person name="Bochicchio J."/>
            <person name="Borenstein D."/>
            <person name="Chapman S.B."/>
            <person name="Chen Z."/>
            <person name="Engels R."/>
            <person name="Freedman E."/>
            <person name="Gellesch M."/>
            <person name="Goldberg J."/>
            <person name="Griggs A."/>
            <person name="Gujja S."/>
            <person name="Heilman E."/>
            <person name="Heiman D."/>
            <person name="Hepburn T."/>
            <person name="Howarth C."/>
            <person name="Jen D."/>
            <person name="Larson L."/>
            <person name="Lewis B."/>
            <person name="Mehta T."/>
            <person name="Park D."/>
            <person name="Pearson M."/>
            <person name="Roberts A."/>
            <person name="Saif S."/>
            <person name="Shea T."/>
            <person name="Shenoy N."/>
            <person name="Sisk P."/>
            <person name="Stolte C."/>
            <person name="Sykes S."/>
            <person name="Thomson T."/>
            <person name="Walk T."/>
            <person name="White J."/>
            <person name="Yandava C."/>
            <person name="Izard J."/>
            <person name="Baranova O.V."/>
            <person name="Blanton J.M."/>
            <person name="Tanner A.C."/>
            <person name="Dewhirst F.E."/>
            <person name="Haas B."/>
            <person name="Nusbaum C."/>
            <person name="Birren B."/>
        </authorList>
    </citation>
    <scope>NUCLEOTIDE SEQUENCE [LARGE SCALE GENOMIC DNA]</scope>
    <source>
        <strain evidence="3">1-1 BBBD Race 1</strain>
    </source>
</reference>
<reference evidence="4" key="4">
    <citation type="submission" date="2025-05" db="UniProtKB">
        <authorList>
            <consortium name="EnsemblFungi"/>
        </authorList>
    </citation>
    <scope>IDENTIFICATION</scope>
    <source>
        <strain evidence="4">isolate 1-1 / race 1 (BBBD)</strain>
    </source>
</reference>
<feature type="domain" description="GRIP-related Arf-binding" evidence="2">
    <location>
        <begin position="74"/>
        <end position="104"/>
    </location>
</feature>
<proteinExistence type="predicted"/>
<name>A0A180GWS0_PUCT1</name>
<keyword evidence="5" id="KW-1185">Reference proteome</keyword>
<dbReference type="AlphaFoldDB" id="A0A180GWS0"/>
<dbReference type="InterPro" id="IPR019459">
    <property type="entry name" value="GRAB"/>
</dbReference>
<dbReference type="Proteomes" id="UP000005240">
    <property type="component" value="Unassembled WGS sequence"/>
</dbReference>
<dbReference type="EMBL" id="ADAS02000017">
    <property type="protein sequence ID" value="OAV96732.1"/>
    <property type="molecule type" value="Genomic_DNA"/>
</dbReference>
<sequence length="143" mass="15973">MLKIAKESKIHSAVGDTQAWLIEAETKLLAFEQKAQDAEAKLAASESGSALCESLKKELKEKNLLVGKLQHEDSTEHSVDRRLVTNVLISFILTPREDTKLFEMRADHPNSLCTKIRAPRQFWQFNNNMNTVLCSSTPSSSAS</sequence>
<organism evidence="3">
    <name type="scientific">Puccinia triticina (isolate 1-1 / race 1 (BBBD))</name>
    <name type="common">Brown leaf rust fungus</name>
    <dbReference type="NCBI Taxonomy" id="630390"/>
    <lineage>
        <taxon>Eukaryota</taxon>
        <taxon>Fungi</taxon>
        <taxon>Dikarya</taxon>
        <taxon>Basidiomycota</taxon>
        <taxon>Pucciniomycotina</taxon>
        <taxon>Pucciniomycetes</taxon>
        <taxon>Pucciniales</taxon>
        <taxon>Pucciniaceae</taxon>
        <taxon>Puccinia</taxon>
    </lineage>
</organism>
<dbReference type="OrthoDB" id="425925at2759"/>
<dbReference type="Pfam" id="PF10375">
    <property type="entry name" value="GRAB"/>
    <property type="match status" value="1"/>
</dbReference>
<keyword evidence="1" id="KW-0175">Coiled coil</keyword>